<dbReference type="Proteomes" id="UP000094313">
    <property type="component" value="Chromosome"/>
</dbReference>
<protein>
    <recommendedName>
        <fullName evidence="4">PBCV-specific basic adaptor domain-containing protein</fullName>
    </recommendedName>
</protein>
<evidence type="ECO:0008006" key="4">
    <source>
        <dbReference type="Google" id="ProtNLM"/>
    </source>
</evidence>
<dbReference type="OrthoDB" id="674866at2"/>
<feature type="signal peptide" evidence="1">
    <location>
        <begin position="1"/>
        <end position="24"/>
    </location>
</feature>
<dbReference type="AlphaFoldDB" id="A0A1D7QH57"/>
<gene>
    <name evidence="2" type="ORF">BFS30_12900</name>
</gene>
<evidence type="ECO:0000313" key="2">
    <source>
        <dbReference type="EMBL" id="AOM78001.1"/>
    </source>
</evidence>
<evidence type="ECO:0000256" key="1">
    <source>
        <dbReference type="SAM" id="SignalP"/>
    </source>
</evidence>
<proteinExistence type="predicted"/>
<sequence>MKRKYLFGGLALAFLSTLAFNSNAQEKKESVGQVISKTATKVGNKTAEVAVKGTAKVADQTYKGKMAPDGSDVYINGKNKKYYINKKGAKVYLKESQIRTRPVKKSK</sequence>
<keyword evidence="3" id="KW-1185">Reference proteome</keyword>
<dbReference type="KEGG" id="psty:BFS30_12900"/>
<feature type="chain" id="PRO_5009098591" description="PBCV-specific basic adaptor domain-containing protein" evidence="1">
    <location>
        <begin position="25"/>
        <end position="107"/>
    </location>
</feature>
<organism evidence="2 3">
    <name type="scientific">Pedobacter steynii</name>
    <dbReference type="NCBI Taxonomy" id="430522"/>
    <lineage>
        <taxon>Bacteria</taxon>
        <taxon>Pseudomonadati</taxon>
        <taxon>Bacteroidota</taxon>
        <taxon>Sphingobacteriia</taxon>
        <taxon>Sphingobacteriales</taxon>
        <taxon>Sphingobacteriaceae</taxon>
        <taxon>Pedobacter</taxon>
    </lineage>
</organism>
<name>A0A1D7QH57_9SPHI</name>
<dbReference type="RefSeq" id="WP_069379675.1">
    <property type="nucleotide sequence ID" value="NZ_CP017141.1"/>
</dbReference>
<evidence type="ECO:0000313" key="3">
    <source>
        <dbReference type="Proteomes" id="UP000094313"/>
    </source>
</evidence>
<dbReference type="EMBL" id="CP017141">
    <property type="protein sequence ID" value="AOM78001.1"/>
    <property type="molecule type" value="Genomic_DNA"/>
</dbReference>
<reference evidence="2 3" key="1">
    <citation type="submission" date="2016-08" db="EMBL/GenBank/DDBJ databases">
        <authorList>
            <person name="Seilhamer J.J."/>
        </authorList>
    </citation>
    <scope>NUCLEOTIDE SEQUENCE [LARGE SCALE GENOMIC DNA]</scope>
    <source>
        <strain evidence="2 3">DX4</strain>
    </source>
</reference>
<accession>A0A1D7QH57</accession>
<keyword evidence="1" id="KW-0732">Signal</keyword>